<sequence>MDYRYLMGIEGYIYLNQLFEPEENALCVRIDRCMVNDKKGLADLGDQQIETFAIEADTHQPILQLYFDTYVSYSVINESFTVIDDYEQFKGKIFRIYSKSRYLDFVKRGTIAEELVPDEQFTHYQIPCLNHIIDIVSYDEPTITELERD</sequence>
<dbReference type="RefSeq" id="WP_253060434.1">
    <property type="nucleotide sequence ID" value="NZ_JAMXWM010000005.1"/>
</dbReference>
<evidence type="ECO:0000313" key="2">
    <source>
        <dbReference type="Proteomes" id="UP001597399"/>
    </source>
</evidence>
<protein>
    <submittedName>
        <fullName evidence="1">Uncharacterized protein</fullName>
    </submittedName>
</protein>
<reference evidence="2" key="1">
    <citation type="journal article" date="2019" name="Int. J. Syst. Evol. Microbiol.">
        <title>The Global Catalogue of Microorganisms (GCM) 10K type strain sequencing project: providing services to taxonomists for standard genome sequencing and annotation.</title>
        <authorList>
            <consortium name="The Broad Institute Genomics Platform"/>
            <consortium name="The Broad Institute Genome Sequencing Center for Infectious Disease"/>
            <person name="Wu L."/>
            <person name="Ma J."/>
        </authorList>
    </citation>
    <scope>NUCLEOTIDE SEQUENCE [LARGE SCALE GENOMIC DNA]</scope>
    <source>
        <strain evidence="2">TISTR 2466</strain>
    </source>
</reference>
<keyword evidence="2" id="KW-1185">Reference proteome</keyword>
<dbReference type="Proteomes" id="UP001597399">
    <property type="component" value="Unassembled WGS sequence"/>
</dbReference>
<evidence type="ECO:0000313" key="1">
    <source>
        <dbReference type="EMBL" id="MFD2693510.1"/>
    </source>
</evidence>
<proteinExistence type="predicted"/>
<accession>A0ABW5S1Y2</accession>
<name>A0ABW5S1Y2_9BACL</name>
<gene>
    <name evidence="1" type="ORF">ACFSUE_07705</name>
</gene>
<organism evidence="1 2">
    <name type="scientific">Sporolactobacillus shoreicorticis</name>
    <dbReference type="NCBI Taxonomy" id="1923877"/>
    <lineage>
        <taxon>Bacteria</taxon>
        <taxon>Bacillati</taxon>
        <taxon>Bacillota</taxon>
        <taxon>Bacilli</taxon>
        <taxon>Bacillales</taxon>
        <taxon>Sporolactobacillaceae</taxon>
        <taxon>Sporolactobacillus</taxon>
    </lineage>
</organism>
<comment type="caution">
    <text evidence="1">The sequence shown here is derived from an EMBL/GenBank/DDBJ whole genome shotgun (WGS) entry which is preliminary data.</text>
</comment>
<dbReference type="EMBL" id="JBHUMQ010000017">
    <property type="protein sequence ID" value="MFD2693510.1"/>
    <property type="molecule type" value="Genomic_DNA"/>
</dbReference>